<comment type="caution">
    <text evidence="1">The sequence shown here is derived from an EMBL/GenBank/DDBJ whole genome shotgun (WGS) entry which is preliminary data.</text>
</comment>
<evidence type="ECO:0000313" key="2">
    <source>
        <dbReference type="Proteomes" id="UP001054945"/>
    </source>
</evidence>
<dbReference type="AlphaFoldDB" id="A0AAV4PDS0"/>
<sequence>MEWRSYVWKIPNFSQLQPDKKKKKTFMIKSLTNDKQLVSISVFLTEKLSYEELIRFEFTDCNSLAKFTIIRLVLLDSVGNVVERVQDEFWSDDRCKQFPFSLPKRKLMANQSLYLPGDVLTLRCESAIATGINMEKVEKFYFGRCCDWQSNPTDVFCVEDEEHLSLSTRVLQENLKFLYSDGLLSDAILKTKTATFPVHKTYLLLDL</sequence>
<dbReference type="EMBL" id="BPLR01004535">
    <property type="protein sequence ID" value="GIX95582.1"/>
    <property type="molecule type" value="Genomic_DNA"/>
</dbReference>
<proteinExistence type="predicted"/>
<gene>
    <name evidence="1" type="primary">spop-b_22</name>
    <name evidence="1" type="ORF">CEXT_792171</name>
</gene>
<accession>A0AAV4PDS0</accession>
<protein>
    <submittedName>
        <fullName evidence="1">Speckle-type POZ protein B</fullName>
    </submittedName>
</protein>
<dbReference type="Proteomes" id="UP001054945">
    <property type="component" value="Unassembled WGS sequence"/>
</dbReference>
<name>A0AAV4PDS0_CAEEX</name>
<organism evidence="1 2">
    <name type="scientific">Caerostris extrusa</name>
    <name type="common">Bark spider</name>
    <name type="synonym">Caerostris bankana</name>
    <dbReference type="NCBI Taxonomy" id="172846"/>
    <lineage>
        <taxon>Eukaryota</taxon>
        <taxon>Metazoa</taxon>
        <taxon>Ecdysozoa</taxon>
        <taxon>Arthropoda</taxon>
        <taxon>Chelicerata</taxon>
        <taxon>Arachnida</taxon>
        <taxon>Araneae</taxon>
        <taxon>Araneomorphae</taxon>
        <taxon>Entelegynae</taxon>
        <taxon>Araneoidea</taxon>
        <taxon>Araneidae</taxon>
        <taxon>Caerostris</taxon>
    </lineage>
</organism>
<reference evidence="1 2" key="1">
    <citation type="submission" date="2021-06" db="EMBL/GenBank/DDBJ databases">
        <title>Caerostris extrusa draft genome.</title>
        <authorList>
            <person name="Kono N."/>
            <person name="Arakawa K."/>
        </authorList>
    </citation>
    <scope>NUCLEOTIDE SEQUENCE [LARGE SCALE GENOMIC DNA]</scope>
</reference>
<keyword evidence="2" id="KW-1185">Reference proteome</keyword>
<evidence type="ECO:0000313" key="1">
    <source>
        <dbReference type="EMBL" id="GIX95582.1"/>
    </source>
</evidence>
<dbReference type="SUPFAM" id="SSF49599">
    <property type="entry name" value="TRAF domain-like"/>
    <property type="match status" value="1"/>
</dbReference>